<keyword evidence="4" id="KW-0862">Zinc</keyword>
<reference evidence="7 8" key="1">
    <citation type="submission" date="2024-08" db="EMBL/GenBank/DDBJ databases">
        <title>Gnathostoma spinigerum genome.</title>
        <authorList>
            <person name="Gonzalez-Bertolin B."/>
            <person name="Monzon S."/>
            <person name="Zaballos A."/>
            <person name="Jimenez P."/>
            <person name="Dekumyoy P."/>
            <person name="Varona S."/>
            <person name="Cuesta I."/>
            <person name="Sumanam S."/>
            <person name="Adisakwattana P."/>
            <person name="Gasser R.B."/>
            <person name="Hernandez-Gonzalez A."/>
            <person name="Young N.D."/>
            <person name="Perteguer M.J."/>
        </authorList>
    </citation>
    <scope>NUCLEOTIDE SEQUENCE [LARGE SCALE GENOMIC DNA]</scope>
    <source>
        <strain evidence="7">AL3</strain>
        <tissue evidence="7">Liver</tissue>
    </source>
</reference>
<evidence type="ECO:0000256" key="3">
    <source>
        <dbReference type="ARBA" id="ARBA00022771"/>
    </source>
</evidence>
<dbReference type="GO" id="GO:0005634">
    <property type="term" value="C:nucleus"/>
    <property type="evidence" value="ECO:0007669"/>
    <property type="project" value="UniProtKB-SubCell"/>
</dbReference>
<feature type="compositionally biased region" description="Basic residues" evidence="6">
    <location>
        <begin position="45"/>
        <end position="56"/>
    </location>
</feature>
<evidence type="ECO:0000313" key="8">
    <source>
        <dbReference type="Proteomes" id="UP001608902"/>
    </source>
</evidence>
<evidence type="ECO:0000256" key="1">
    <source>
        <dbReference type="ARBA" id="ARBA00004123"/>
    </source>
</evidence>
<feature type="region of interest" description="Disordered" evidence="6">
    <location>
        <begin position="1"/>
        <end position="63"/>
    </location>
</feature>
<dbReference type="AlphaFoldDB" id="A0ABD6E489"/>
<dbReference type="PANTHER" id="PTHR13340:SF2">
    <property type="entry name" value="GATA ZINC FINGER DOMAIN-CONTAINING PROTEIN 1"/>
    <property type="match status" value="1"/>
</dbReference>
<proteinExistence type="predicted"/>
<feature type="compositionally biased region" description="Basic residues" evidence="6">
    <location>
        <begin position="16"/>
        <end position="26"/>
    </location>
</feature>
<keyword evidence="2" id="KW-0479">Metal-binding</keyword>
<dbReference type="EMBL" id="JBGFUD010000516">
    <property type="protein sequence ID" value="MFH4974688.1"/>
    <property type="molecule type" value="Genomic_DNA"/>
</dbReference>
<gene>
    <name evidence="7" type="ORF">AB6A40_001397</name>
</gene>
<evidence type="ECO:0008006" key="9">
    <source>
        <dbReference type="Google" id="ProtNLM"/>
    </source>
</evidence>
<feature type="compositionally biased region" description="Low complexity" evidence="6">
    <location>
        <begin position="27"/>
        <end position="42"/>
    </location>
</feature>
<accession>A0ABD6E489</accession>
<comment type="caution">
    <text evidence="7">The sequence shown here is derived from an EMBL/GenBank/DDBJ whole genome shotgun (WGS) entry which is preliminary data.</text>
</comment>
<name>A0ABD6E489_9BILA</name>
<sequence>MSASNGSNVADIIHIRPQRGRPRNRLRTNSENSASGSGSNGSHATRGRKPLARLRKRTETVSTGGIAFRRSAMRSAALFAHRNTNTYRSTLGNTVVNKYINRRTSLFKSKKPTKAPRQKATMTTHQFIYDEDGRRFDVGDIVSMVDDADGPQYFAQIRGIITDNFAQRLVALNWLIPLETADDPHVFVGEQFVHGISDVHIYPLKWCTFVQHAPSLAAYGGVWDPKSGMLDALRREVNERSAEILHFNYYHSAKVPDELTNQEGDL</sequence>
<evidence type="ECO:0000313" key="7">
    <source>
        <dbReference type="EMBL" id="MFH4974688.1"/>
    </source>
</evidence>
<comment type="subcellular location">
    <subcellularLocation>
        <location evidence="1">Nucleus</location>
    </subcellularLocation>
</comment>
<evidence type="ECO:0000256" key="4">
    <source>
        <dbReference type="ARBA" id="ARBA00022833"/>
    </source>
</evidence>
<evidence type="ECO:0000256" key="5">
    <source>
        <dbReference type="ARBA" id="ARBA00023242"/>
    </source>
</evidence>
<keyword evidence="5" id="KW-0539">Nucleus</keyword>
<dbReference type="Proteomes" id="UP001608902">
    <property type="component" value="Unassembled WGS sequence"/>
</dbReference>
<keyword evidence="8" id="KW-1185">Reference proteome</keyword>
<dbReference type="InterPro" id="IPR039050">
    <property type="entry name" value="GATAD1"/>
</dbReference>
<dbReference type="GO" id="GO:0008270">
    <property type="term" value="F:zinc ion binding"/>
    <property type="evidence" value="ECO:0007669"/>
    <property type="project" value="UniProtKB-KW"/>
</dbReference>
<evidence type="ECO:0000256" key="2">
    <source>
        <dbReference type="ARBA" id="ARBA00022723"/>
    </source>
</evidence>
<protein>
    <recommendedName>
        <fullName evidence="9">BAH domain-containing protein</fullName>
    </recommendedName>
</protein>
<dbReference type="PANTHER" id="PTHR13340">
    <property type="entry name" value="GATA ZINC FINGER DOMAIN-CONTAINING"/>
    <property type="match status" value="1"/>
</dbReference>
<keyword evidence="3" id="KW-0863">Zinc-finger</keyword>
<organism evidence="7 8">
    <name type="scientific">Gnathostoma spinigerum</name>
    <dbReference type="NCBI Taxonomy" id="75299"/>
    <lineage>
        <taxon>Eukaryota</taxon>
        <taxon>Metazoa</taxon>
        <taxon>Ecdysozoa</taxon>
        <taxon>Nematoda</taxon>
        <taxon>Chromadorea</taxon>
        <taxon>Rhabditida</taxon>
        <taxon>Spirurina</taxon>
        <taxon>Gnathostomatomorpha</taxon>
        <taxon>Gnathostomatoidea</taxon>
        <taxon>Gnathostomatidae</taxon>
        <taxon>Gnathostoma</taxon>
    </lineage>
</organism>
<evidence type="ECO:0000256" key="6">
    <source>
        <dbReference type="SAM" id="MobiDB-lite"/>
    </source>
</evidence>